<dbReference type="EMBL" id="AZAC01000016">
    <property type="protein sequence ID" value="KIX13419.1"/>
    <property type="molecule type" value="Genomic_DNA"/>
</dbReference>
<protein>
    <submittedName>
        <fullName evidence="2">Uncharacterized protein</fullName>
    </submittedName>
</protein>
<reference evidence="2 3" key="1">
    <citation type="submission" date="2013-11" db="EMBL/GenBank/DDBJ databases">
        <title>Metagenomic analysis of a methanogenic consortium involved in long chain n-alkane degradation.</title>
        <authorList>
            <person name="Davidova I.A."/>
            <person name="Callaghan A.V."/>
            <person name="Wawrik B."/>
            <person name="Pruitt S."/>
            <person name="Marks C."/>
            <person name="Duncan K.E."/>
            <person name="Suflita J.M."/>
        </authorList>
    </citation>
    <scope>NUCLEOTIDE SEQUENCE [LARGE SCALE GENOMIC DNA]</scope>
    <source>
        <strain evidence="2 3">SPR</strain>
    </source>
</reference>
<evidence type="ECO:0000256" key="1">
    <source>
        <dbReference type="SAM" id="MobiDB-lite"/>
    </source>
</evidence>
<name>A0A0D2J5M3_9BACT</name>
<evidence type="ECO:0000313" key="2">
    <source>
        <dbReference type="EMBL" id="KIX13419.1"/>
    </source>
</evidence>
<sequence>MLTDGSIIFLQASRSGNLRSSEPGYILKSRDKHRPLDQIQKNAAL</sequence>
<organism evidence="2 3">
    <name type="scientific">Dethiosulfatarculus sandiegensis</name>
    <dbReference type="NCBI Taxonomy" id="1429043"/>
    <lineage>
        <taxon>Bacteria</taxon>
        <taxon>Pseudomonadati</taxon>
        <taxon>Thermodesulfobacteriota</taxon>
        <taxon>Desulfarculia</taxon>
        <taxon>Desulfarculales</taxon>
        <taxon>Desulfarculaceae</taxon>
        <taxon>Dethiosulfatarculus</taxon>
    </lineage>
</organism>
<proteinExistence type="predicted"/>
<keyword evidence="3" id="KW-1185">Reference proteome</keyword>
<dbReference type="AlphaFoldDB" id="A0A0D2J5M3"/>
<evidence type="ECO:0000313" key="3">
    <source>
        <dbReference type="Proteomes" id="UP000032233"/>
    </source>
</evidence>
<feature type="region of interest" description="Disordered" evidence="1">
    <location>
        <begin position="20"/>
        <end position="45"/>
    </location>
</feature>
<dbReference type="InParanoid" id="A0A0D2J5M3"/>
<gene>
    <name evidence="2" type="ORF">X474_14255</name>
</gene>
<dbReference type="STRING" id="1429043.X474_14255"/>
<dbReference type="Proteomes" id="UP000032233">
    <property type="component" value="Unassembled WGS sequence"/>
</dbReference>
<accession>A0A0D2J5M3</accession>
<comment type="caution">
    <text evidence="2">The sequence shown here is derived from an EMBL/GenBank/DDBJ whole genome shotgun (WGS) entry which is preliminary data.</text>
</comment>